<dbReference type="EMBL" id="WHLY01000002">
    <property type="protein sequence ID" value="MPR35444.1"/>
    <property type="molecule type" value="Genomic_DNA"/>
</dbReference>
<evidence type="ECO:0000313" key="2">
    <source>
        <dbReference type="Proteomes" id="UP000479293"/>
    </source>
</evidence>
<accession>A0A7C9FA83</accession>
<sequence>MRGTYLGILLILLLTSCVDPYDPKLVGGEKCLVFEGILTDAPGPYRFALTLSAGYNSTESVYDERVQGAKVWVTDDQGTRTDFTDDGKGNFDSPAGFRGEIGRTYTLTIVYDGQTYHSDPELLRPVPPIDTVYSSFRKITRPGAAYNGEFLVYLDVSDPDEEENYYQWDWTHYEKPNFCSLFRQEAATYWKRCCTPCWNITRSAGDILIASDRLVNGRQLTGQPIGTAPNDDISPYYLKIRQQSLSRGAYQYWLSVRNLTGNVGSVFDIPPATLVGNLHEEVTSGGPSGGRPILGYFQVSARTEKIVYINRFRAPLQPFAPTEYPYWNTCEPCNESLSRTGRQPEGWVE</sequence>
<dbReference type="InterPro" id="IPR025345">
    <property type="entry name" value="DUF4249"/>
</dbReference>
<name>A0A7C9FA83_9BACT</name>
<dbReference type="Proteomes" id="UP000479293">
    <property type="component" value="Unassembled WGS sequence"/>
</dbReference>
<organism evidence="1 2">
    <name type="scientific">Salmonirosea aquatica</name>
    <dbReference type="NCBI Taxonomy" id="2654236"/>
    <lineage>
        <taxon>Bacteria</taxon>
        <taxon>Pseudomonadati</taxon>
        <taxon>Bacteroidota</taxon>
        <taxon>Cytophagia</taxon>
        <taxon>Cytophagales</taxon>
        <taxon>Spirosomataceae</taxon>
        <taxon>Salmonirosea</taxon>
    </lineage>
</organism>
<dbReference type="Pfam" id="PF14054">
    <property type="entry name" value="DUF4249"/>
    <property type="match status" value="1"/>
</dbReference>
<protein>
    <submittedName>
        <fullName evidence="1">DUF4249 family protein</fullName>
    </submittedName>
</protein>
<dbReference type="AlphaFoldDB" id="A0A7C9FA83"/>
<dbReference type="RefSeq" id="WP_152762503.1">
    <property type="nucleotide sequence ID" value="NZ_WHLY01000002.1"/>
</dbReference>
<keyword evidence="2" id="KW-1185">Reference proteome</keyword>
<comment type="caution">
    <text evidence="1">The sequence shown here is derived from an EMBL/GenBank/DDBJ whole genome shotgun (WGS) entry which is preliminary data.</text>
</comment>
<proteinExistence type="predicted"/>
<evidence type="ECO:0000313" key="1">
    <source>
        <dbReference type="EMBL" id="MPR35444.1"/>
    </source>
</evidence>
<gene>
    <name evidence="1" type="ORF">GBK04_19335</name>
</gene>
<reference evidence="1 2" key="1">
    <citation type="submission" date="2019-10" db="EMBL/GenBank/DDBJ databases">
        <title>Draft Genome Sequence of Cytophagaceae sp. SJW1-29.</title>
        <authorList>
            <person name="Choi A."/>
        </authorList>
    </citation>
    <scope>NUCLEOTIDE SEQUENCE [LARGE SCALE GENOMIC DNA]</scope>
    <source>
        <strain evidence="1 2">SJW1-29</strain>
    </source>
</reference>
<dbReference type="PROSITE" id="PS51257">
    <property type="entry name" value="PROKAR_LIPOPROTEIN"/>
    <property type="match status" value="1"/>
</dbReference>